<dbReference type="AlphaFoldDB" id="F6GX68"/>
<feature type="region of interest" description="Disordered" evidence="1">
    <location>
        <begin position="55"/>
        <end position="202"/>
    </location>
</feature>
<dbReference type="Proteomes" id="UP000009183">
    <property type="component" value="Chromosome 14"/>
</dbReference>
<accession>F6GX68</accession>
<dbReference type="PaxDb" id="29760-VIT_14s0219g00240.t01"/>
<keyword evidence="3" id="KW-1185">Reference proteome</keyword>
<evidence type="ECO:0000313" key="3">
    <source>
        <dbReference type="Proteomes" id="UP000009183"/>
    </source>
</evidence>
<proteinExistence type="predicted"/>
<dbReference type="EMBL" id="FN594962">
    <property type="protein sequence ID" value="CCB44554.1"/>
    <property type="molecule type" value="Genomic_DNA"/>
</dbReference>
<evidence type="ECO:0000256" key="1">
    <source>
        <dbReference type="SAM" id="MobiDB-lite"/>
    </source>
</evidence>
<organism evidence="2 3">
    <name type="scientific">Vitis vinifera</name>
    <name type="common">Grape</name>
    <dbReference type="NCBI Taxonomy" id="29760"/>
    <lineage>
        <taxon>Eukaryota</taxon>
        <taxon>Viridiplantae</taxon>
        <taxon>Streptophyta</taxon>
        <taxon>Embryophyta</taxon>
        <taxon>Tracheophyta</taxon>
        <taxon>Spermatophyta</taxon>
        <taxon>Magnoliopsida</taxon>
        <taxon>eudicotyledons</taxon>
        <taxon>Gunneridae</taxon>
        <taxon>Pentapetalae</taxon>
        <taxon>rosids</taxon>
        <taxon>Vitales</taxon>
        <taxon>Vitaceae</taxon>
        <taxon>Viteae</taxon>
        <taxon>Vitis</taxon>
    </lineage>
</organism>
<reference evidence="3" key="1">
    <citation type="journal article" date="2007" name="Nature">
        <title>The grapevine genome sequence suggests ancestral hexaploidization in major angiosperm phyla.</title>
        <authorList>
            <consortium name="The French-Italian Public Consortium for Grapevine Genome Characterization."/>
            <person name="Jaillon O."/>
            <person name="Aury J.-M."/>
            <person name="Noel B."/>
            <person name="Policriti A."/>
            <person name="Clepet C."/>
            <person name="Casagrande A."/>
            <person name="Choisne N."/>
            <person name="Aubourg S."/>
            <person name="Vitulo N."/>
            <person name="Jubin C."/>
            <person name="Vezzi A."/>
            <person name="Legeai F."/>
            <person name="Hugueney P."/>
            <person name="Dasilva C."/>
            <person name="Horner D."/>
            <person name="Mica E."/>
            <person name="Jublot D."/>
            <person name="Poulain J."/>
            <person name="Bruyere C."/>
            <person name="Billault A."/>
            <person name="Segurens B."/>
            <person name="Gouyvenoux M."/>
            <person name="Ugarte E."/>
            <person name="Cattonaro F."/>
            <person name="Anthouard V."/>
            <person name="Vico V."/>
            <person name="Del Fabbro C."/>
            <person name="Alaux M."/>
            <person name="Di Gaspero G."/>
            <person name="Dumas V."/>
            <person name="Felice N."/>
            <person name="Paillard S."/>
            <person name="Juman I."/>
            <person name="Moroldo M."/>
            <person name="Scalabrin S."/>
            <person name="Canaguier A."/>
            <person name="Le Clainche I."/>
            <person name="Malacrida G."/>
            <person name="Durand E."/>
            <person name="Pesole G."/>
            <person name="Laucou V."/>
            <person name="Chatelet P."/>
            <person name="Merdinoglu D."/>
            <person name="Delledonne M."/>
            <person name="Pezzotti M."/>
            <person name="Lecharny A."/>
            <person name="Scarpelli C."/>
            <person name="Artiguenave F."/>
            <person name="Pe M.E."/>
            <person name="Valle G."/>
            <person name="Morgante M."/>
            <person name="Caboche M."/>
            <person name="Adam-Blondon A.-F."/>
            <person name="Weissenbach J."/>
            <person name="Quetier F."/>
            <person name="Wincker P."/>
        </authorList>
    </citation>
    <scope>NUCLEOTIDE SEQUENCE [LARGE SCALE GENOMIC DNA]</scope>
    <source>
        <strain evidence="3">cv. Pinot noir / PN40024</strain>
    </source>
</reference>
<feature type="compositionally biased region" description="Low complexity" evidence="1">
    <location>
        <begin position="91"/>
        <end position="138"/>
    </location>
</feature>
<name>F6GX68_VITVI</name>
<dbReference type="InParanoid" id="F6GX68"/>
<sequence length="224" mass="22045">MPCSSVSLNIIFRESTALPSQQSSCCRTLDMARQLVALAFIFLAVAGLVSAQSPKATAPTASSPTASKISPSPSPSSTTSDTHPLAPSPTSPSHATAPVASAPTPSASTPAEVPVSSAPTPSATSPAAFAPEPSAVSPDTSDAIADSPEDFISAVPASAPGNVFSPPAPDEEFYSTEGPAAGPMAYGAGDAPAQSPEASHKDTATALEVSATVGVAAVASLLLF</sequence>
<feature type="compositionally biased region" description="Low complexity" evidence="1">
    <location>
        <begin position="178"/>
        <end position="193"/>
    </location>
</feature>
<dbReference type="STRING" id="29760.F6GX68"/>
<dbReference type="HOGENOM" id="CLU_1236914_0_0_1"/>
<evidence type="ECO:0000313" key="2">
    <source>
        <dbReference type="EMBL" id="CCB44554.1"/>
    </source>
</evidence>
<feature type="compositionally biased region" description="Low complexity" evidence="1">
    <location>
        <begin position="55"/>
        <end position="80"/>
    </location>
</feature>
<protein>
    <submittedName>
        <fullName evidence="2">Uncharacterized protein</fullName>
    </submittedName>
</protein>
<gene>
    <name evidence="2" type="ordered locus">VIT_14s0219g00240</name>
</gene>